<evidence type="ECO:0000256" key="7">
    <source>
        <dbReference type="SAM" id="SignalP"/>
    </source>
</evidence>
<dbReference type="InterPro" id="IPR006076">
    <property type="entry name" value="FAD-dep_OxRdtase"/>
</dbReference>
<dbReference type="SUPFAM" id="SSF54373">
    <property type="entry name" value="FAD-linked reductases, C-terminal domain"/>
    <property type="match status" value="1"/>
</dbReference>
<name>A0AAW0RCK9_9PEZI</name>
<comment type="caution">
    <text evidence="9">The sequence shown here is derived from an EMBL/GenBank/DDBJ whole genome shotgun (WGS) entry which is preliminary data.</text>
</comment>
<dbReference type="GO" id="GO:0003884">
    <property type="term" value="F:D-amino-acid oxidase activity"/>
    <property type="evidence" value="ECO:0007669"/>
    <property type="project" value="InterPro"/>
</dbReference>
<dbReference type="SUPFAM" id="SSF51971">
    <property type="entry name" value="Nucleotide-binding domain"/>
    <property type="match status" value="1"/>
</dbReference>
<feature type="domain" description="FAD dependent oxidoreductase" evidence="8">
    <location>
        <begin position="4"/>
        <end position="333"/>
    </location>
</feature>
<feature type="chain" id="PRO_5043979382" description="FAD dependent oxidoreductase domain-containing protein" evidence="7">
    <location>
        <begin position="18"/>
        <end position="416"/>
    </location>
</feature>
<evidence type="ECO:0000256" key="1">
    <source>
        <dbReference type="ARBA" id="ARBA00001974"/>
    </source>
</evidence>
<accession>A0AAW0RCK9</accession>
<comment type="cofactor">
    <cofactor evidence="1 6">
        <name>FAD</name>
        <dbReference type="ChEBI" id="CHEBI:57692"/>
    </cofactor>
</comment>
<reference evidence="9 10" key="1">
    <citation type="submission" date="2023-01" db="EMBL/GenBank/DDBJ databases">
        <title>Analysis of 21 Apiospora genomes using comparative genomics revels a genus with tremendous synthesis potential of carbohydrate active enzymes and secondary metabolites.</title>
        <authorList>
            <person name="Sorensen T."/>
        </authorList>
    </citation>
    <scope>NUCLEOTIDE SEQUENCE [LARGE SCALE GENOMIC DNA]</scope>
    <source>
        <strain evidence="9 10">CBS 117206</strain>
    </source>
</reference>
<keyword evidence="7" id="KW-0732">Signal</keyword>
<protein>
    <recommendedName>
        <fullName evidence="8">FAD dependent oxidoreductase domain-containing protein</fullName>
    </recommendedName>
</protein>
<evidence type="ECO:0000313" key="9">
    <source>
        <dbReference type="EMBL" id="KAK8132484.1"/>
    </source>
</evidence>
<dbReference type="PIRSF" id="PIRSF000189">
    <property type="entry name" value="D-aa_oxidase"/>
    <property type="match status" value="1"/>
</dbReference>
<evidence type="ECO:0000256" key="2">
    <source>
        <dbReference type="ARBA" id="ARBA00006730"/>
    </source>
</evidence>
<dbReference type="GO" id="GO:0019478">
    <property type="term" value="P:D-amino acid catabolic process"/>
    <property type="evidence" value="ECO:0007669"/>
    <property type="project" value="TreeGrafter"/>
</dbReference>
<sequence length="416" mass="46041">MAQVVVLGAGVIGLSSALQIQSRGYQVTIIARDFPGPFETVDPRLQIDYTSPWGGAHNRWIVPTNAAEEREHAMALRTFARMREINQNHPCAGITFLPGIEYLEAPSPVYKALDAHKANSLGMEGFRMLTAEELPDDKVKMGFEYNSWCVNPMVYCSFLLRRFGYLGGKVVKKEVRSPVEIFEMRELGKVDAVINASGIGFGDDNVFVTRGQTCLVANPCLATITRQNADGSWSFSVPRNFDGGTVIGGTKEPNNWDPHPSSEVRTSLLHNFAATYPQILGQDQKYRVIADIVGRRPTRKNGMRLEKELTQDGQCIIHAYGLGGRGYELSWGAFFVFILVLGQALANSYLNFCDLLTYGYTSEGFVIAAECGDSNVSGCQELNLGQCLANSQGRLIAAVNGYGMSMFLYYFRWYAH</sequence>
<dbReference type="PANTHER" id="PTHR11530">
    <property type="entry name" value="D-AMINO ACID OXIDASE"/>
    <property type="match status" value="1"/>
</dbReference>
<evidence type="ECO:0000313" key="10">
    <source>
        <dbReference type="Proteomes" id="UP001392437"/>
    </source>
</evidence>
<evidence type="ECO:0000256" key="6">
    <source>
        <dbReference type="PIRSR" id="PIRSR000189-1"/>
    </source>
</evidence>
<keyword evidence="4 6" id="KW-0274">FAD</keyword>
<keyword evidence="5" id="KW-0560">Oxidoreductase</keyword>
<evidence type="ECO:0000259" key="8">
    <source>
        <dbReference type="Pfam" id="PF01266"/>
    </source>
</evidence>
<keyword evidence="10" id="KW-1185">Reference proteome</keyword>
<evidence type="ECO:0000256" key="4">
    <source>
        <dbReference type="ARBA" id="ARBA00022827"/>
    </source>
</evidence>
<feature type="binding site" evidence="6">
    <location>
        <position position="175"/>
    </location>
    <ligand>
        <name>FAD</name>
        <dbReference type="ChEBI" id="CHEBI:57692"/>
    </ligand>
</feature>
<feature type="binding site" evidence="6">
    <location>
        <position position="324"/>
    </location>
    <ligand>
        <name>D-dopa</name>
        <dbReference type="ChEBI" id="CHEBI:149689"/>
    </ligand>
</feature>
<evidence type="ECO:0000256" key="3">
    <source>
        <dbReference type="ARBA" id="ARBA00022630"/>
    </source>
</evidence>
<dbReference type="PANTHER" id="PTHR11530:SF26">
    <property type="entry name" value="FAD DEPENDENT OXIDOREDUCTASE SUPERFAMILY (AFU_ORTHOLOGUE AFUA_5G13940)"/>
    <property type="match status" value="1"/>
</dbReference>
<dbReference type="Gene3D" id="3.30.9.10">
    <property type="entry name" value="D-Amino Acid Oxidase, subunit A, domain 2"/>
    <property type="match status" value="1"/>
</dbReference>
<proteinExistence type="inferred from homology"/>
<organism evidence="9 10">
    <name type="scientific">Apiospora kogelbergensis</name>
    <dbReference type="NCBI Taxonomy" id="1337665"/>
    <lineage>
        <taxon>Eukaryota</taxon>
        <taxon>Fungi</taxon>
        <taxon>Dikarya</taxon>
        <taxon>Ascomycota</taxon>
        <taxon>Pezizomycotina</taxon>
        <taxon>Sordariomycetes</taxon>
        <taxon>Xylariomycetidae</taxon>
        <taxon>Amphisphaeriales</taxon>
        <taxon>Apiosporaceae</taxon>
        <taxon>Apiospora</taxon>
    </lineage>
</organism>
<dbReference type="GO" id="GO:0005737">
    <property type="term" value="C:cytoplasm"/>
    <property type="evidence" value="ECO:0007669"/>
    <property type="project" value="TreeGrafter"/>
</dbReference>
<dbReference type="Proteomes" id="UP001392437">
    <property type="component" value="Unassembled WGS sequence"/>
</dbReference>
<dbReference type="EMBL" id="JAQQWP010000001">
    <property type="protein sequence ID" value="KAK8132484.1"/>
    <property type="molecule type" value="Genomic_DNA"/>
</dbReference>
<dbReference type="Gene3D" id="3.40.50.720">
    <property type="entry name" value="NAD(P)-binding Rossmann-like Domain"/>
    <property type="match status" value="1"/>
</dbReference>
<evidence type="ECO:0000256" key="5">
    <source>
        <dbReference type="ARBA" id="ARBA00023002"/>
    </source>
</evidence>
<keyword evidence="3" id="KW-0285">Flavoprotein</keyword>
<gene>
    <name evidence="9" type="ORF">PG999_000657</name>
</gene>
<comment type="similarity">
    <text evidence="2">Belongs to the DAMOX/DASOX family.</text>
</comment>
<dbReference type="Pfam" id="PF01266">
    <property type="entry name" value="DAO"/>
    <property type="match status" value="1"/>
</dbReference>
<dbReference type="GO" id="GO:0071949">
    <property type="term" value="F:FAD binding"/>
    <property type="evidence" value="ECO:0007669"/>
    <property type="project" value="InterPro"/>
</dbReference>
<feature type="binding site" evidence="6">
    <location>
        <position position="296"/>
    </location>
    <ligand>
        <name>D-dopa</name>
        <dbReference type="ChEBI" id="CHEBI:149689"/>
    </ligand>
</feature>
<feature type="signal peptide" evidence="7">
    <location>
        <begin position="1"/>
        <end position="17"/>
    </location>
</feature>
<feature type="binding site" evidence="6">
    <location>
        <begin position="50"/>
        <end position="51"/>
    </location>
    <ligand>
        <name>FAD</name>
        <dbReference type="ChEBI" id="CHEBI:57692"/>
    </ligand>
</feature>
<dbReference type="InterPro" id="IPR023209">
    <property type="entry name" value="DAO"/>
</dbReference>
<dbReference type="AlphaFoldDB" id="A0AAW0RCK9"/>